<dbReference type="OrthoDB" id="4330117at2759"/>
<gene>
    <name evidence="7" type="ORF">PENFLA_c001G01722</name>
</gene>
<sequence length="349" mass="38399">MLPVVRSACEPCHERKIRCLIPPHGGSCQACMTSRRQCYFLPRHKAGRPRRGSRTLSSTLSSRHTTPPLPDPPTENEATELSHDHEWHTTSTLPSFMNNALPTSDVSLPADLQTFTSAPLSDPTIIPDYFSTNDNVRFQPQPQSNGNSESGLSCGPLTGSLSDSSGASLFPRIYPPWPGSFPRYGDTRSVDWDWWDQASVSFATLLEKCGELDQAADMLKGIDQRSALAQHLVLILRAIDALCDLCAAFVSENPPPCPKKSLDPALLALVIAANFKVLEVCGLLVSITVSDMQRPHDQLLLKRIDFNLMQTKIALTSMKEQEMTSPLVFQTALDQAACIHRKIMAMTEG</sequence>
<evidence type="ECO:0000256" key="4">
    <source>
        <dbReference type="ARBA" id="ARBA00023242"/>
    </source>
</evidence>
<organism evidence="7 8">
    <name type="scientific">Penicillium flavigenum</name>
    <dbReference type="NCBI Taxonomy" id="254877"/>
    <lineage>
        <taxon>Eukaryota</taxon>
        <taxon>Fungi</taxon>
        <taxon>Dikarya</taxon>
        <taxon>Ascomycota</taxon>
        <taxon>Pezizomycotina</taxon>
        <taxon>Eurotiomycetes</taxon>
        <taxon>Eurotiomycetidae</taxon>
        <taxon>Eurotiales</taxon>
        <taxon>Aspergillaceae</taxon>
        <taxon>Penicillium</taxon>
    </lineage>
</organism>
<feature type="compositionally biased region" description="Basic residues" evidence="5">
    <location>
        <begin position="42"/>
        <end position="53"/>
    </location>
</feature>
<comment type="caution">
    <text evidence="7">The sequence shown here is derived from an EMBL/GenBank/DDBJ whole genome shotgun (WGS) entry which is preliminary data.</text>
</comment>
<evidence type="ECO:0000256" key="3">
    <source>
        <dbReference type="ARBA" id="ARBA00023163"/>
    </source>
</evidence>
<accession>A0A1V6U3A3</accession>
<protein>
    <recommendedName>
        <fullName evidence="6">Zn(2)-C6 fungal-type domain-containing protein</fullName>
    </recommendedName>
</protein>
<dbReference type="GO" id="GO:0008270">
    <property type="term" value="F:zinc ion binding"/>
    <property type="evidence" value="ECO:0007669"/>
    <property type="project" value="InterPro"/>
</dbReference>
<feature type="compositionally biased region" description="Polar residues" evidence="5">
    <location>
        <begin position="131"/>
        <end position="151"/>
    </location>
</feature>
<feature type="domain" description="Zn(2)-C6 fungal-type" evidence="6">
    <location>
        <begin position="8"/>
        <end position="38"/>
    </location>
</feature>
<keyword evidence="2" id="KW-0238">DNA-binding</keyword>
<evidence type="ECO:0000256" key="1">
    <source>
        <dbReference type="ARBA" id="ARBA00023015"/>
    </source>
</evidence>
<keyword evidence="3" id="KW-0804">Transcription</keyword>
<dbReference type="InterPro" id="IPR036864">
    <property type="entry name" value="Zn2-C6_fun-type_DNA-bd_sf"/>
</dbReference>
<feature type="region of interest" description="Disordered" evidence="5">
    <location>
        <begin position="42"/>
        <end position="85"/>
    </location>
</feature>
<dbReference type="EMBL" id="MLQL01000001">
    <property type="protein sequence ID" value="OQE32991.1"/>
    <property type="molecule type" value="Genomic_DNA"/>
</dbReference>
<feature type="compositionally biased region" description="Low complexity" evidence="5">
    <location>
        <begin position="54"/>
        <end position="66"/>
    </location>
</feature>
<dbReference type="GO" id="GO:0003677">
    <property type="term" value="F:DNA binding"/>
    <property type="evidence" value="ECO:0007669"/>
    <property type="project" value="UniProtKB-KW"/>
</dbReference>
<evidence type="ECO:0000256" key="2">
    <source>
        <dbReference type="ARBA" id="ARBA00023125"/>
    </source>
</evidence>
<dbReference type="Proteomes" id="UP000191342">
    <property type="component" value="Unassembled WGS sequence"/>
</dbReference>
<name>A0A1V6U3A3_9EURO</name>
<evidence type="ECO:0000313" key="7">
    <source>
        <dbReference type="EMBL" id="OQE32991.1"/>
    </source>
</evidence>
<dbReference type="CDD" id="cd00067">
    <property type="entry name" value="GAL4"/>
    <property type="match status" value="1"/>
</dbReference>
<dbReference type="PROSITE" id="PS00463">
    <property type="entry name" value="ZN2_CY6_FUNGAL_1"/>
    <property type="match status" value="1"/>
</dbReference>
<evidence type="ECO:0000313" key="8">
    <source>
        <dbReference type="Proteomes" id="UP000191342"/>
    </source>
</evidence>
<keyword evidence="8" id="KW-1185">Reference proteome</keyword>
<dbReference type="Gene3D" id="4.10.240.10">
    <property type="entry name" value="Zn(2)-C6 fungal-type DNA-binding domain"/>
    <property type="match status" value="1"/>
</dbReference>
<dbReference type="SUPFAM" id="SSF57701">
    <property type="entry name" value="Zn2/Cys6 DNA-binding domain"/>
    <property type="match status" value="1"/>
</dbReference>
<reference evidence="8" key="1">
    <citation type="journal article" date="2017" name="Nat. Microbiol.">
        <title>Global analysis of biosynthetic gene clusters reveals vast potential of secondary metabolite production in Penicillium species.</title>
        <authorList>
            <person name="Nielsen J.C."/>
            <person name="Grijseels S."/>
            <person name="Prigent S."/>
            <person name="Ji B."/>
            <person name="Dainat J."/>
            <person name="Nielsen K.F."/>
            <person name="Frisvad J.C."/>
            <person name="Workman M."/>
            <person name="Nielsen J."/>
        </authorList>
    </citation>
    <scope>NUCLEOTIDE SEQUENCE [LARGE SCALE GENOMIC DNA]</scope>
    <source>
        <strain evidence="8">IBT 14082</strain>
    </source>
</reference>
<dbReference type="GO" id="GO:0000981">
    <property type="term" value="F:DNA-binding transcription factor activity, RNA polymerase II-specific"/>
    <property type="evidence" value="ECO:0007669"/>
    <property type="project" value="InterPro"/>
</dbReference>
<keyword evidence="4" id="KW-0539">Nucleus</keyword>
<dbReference type="AlphaFoldDB" id="A0A1V6U3A3"/>
<feature type="region of interest" description="Disordered" evidence="5">
    <location>
        <begin position="131"/>
        <end position="157"/>
    </location>
</feature>
<evidence type="ECO:0000256" key="5">
    <source>
        <dbReference type="SAM" id="MobiDB-lite"/>
    </source>
</evidence>
<dbReference type="InterPro" id="IPR001138">
    <property type="entry name" value="Zn2Cys6_DnaBD"/>
</dbReference>
<keyword evidence="1" id="KW-0805">Transcription regulation</keyword>
<proteinExistence type="predicted"/>
<evidence type="ECO:0000259" key="6">
    <source>
        <dbReference type="PROSITE" id="PS00463"/>
    </source>
</evidence>